<sequence>MSIYDELQQEAFASVYEKSIANLIFNHSWFSRRLYQAPNPA</sequence>
<evidence type="ECO:0000313" key="1">
    <source>
        <dbReference type="EMBL" id="SVD35830.1"/>
    </source>
</evidence>
<dbReference type="AlphaFoldDB" id="A0A382UNP1"/>
<dbReference type="EMBL" id="UINC01145599">
    <property type="protein sequence ID" value="SVD35830.1"/>
    <property type="molecule type" value="Genomic_DNA"/>
</dbReference>
<organism evidence="1">
    <name type="scientific">marine metagenome</name>
    <dbReference type="NCBI Taxonomy" id="408172"/>
    <lineage>
        <taxon>unclassified sequences</taxon>
        <taxon>metagenomes</taxon>
        <taxon>ecological metagenomes</taxon>
    </lineage>
</organism>
<gene>
    <name evidence="1" type="ORF">METZ01_LOCUS388684</name>
</gene>
<reference evidence="1" key="1">
    <citation type="submission" date="2018-05" db="EMBL/GenBank/DDBJ databases">
        <authorList>
            <person name="Lanie J.A."/>
            <person name="Ng W.-L."/>
            <person name="Kazmierczak K.M."/>
            <person name="Andrzejewski T.M."/>
            <person name="Davidsen T.M."/>
            <person name="Wayne K.J."/>
            <person name="Tettelin H."/>
            <person name="Glass J.I."/>
            <person name="Rusch D."/>
            <person name="Podicherti R."/>
            <person name="Tsui H.-C.T."/>
            <person name="Winkler M.E."/>
        </authorList>
    </citation>
    <scope>NUCLEOTIDE SEQUENCE</scope>
</reference>
<protein>
    <submittedName>
        <fullName evidence="1">Uncharacterized protein</fullName>
    </submittedName>
</protein>
<name>A0A382UNP1_9ZZZZ</name>
<accession>A0A382UNP1</accession>
<proteinExistence type="predicted"/>